<feature type="region of interest" description="Disordered" evidence="1">
    <location>
        <begin position="80"/>
        <end position="318"/>
    </location>
</feature>
<reference evidence="2 3" key="1">
    <citation type="submission" date="2018-02" db="EMBL/GenBank/DDBJ databases">
        <title>The genomes of Aspergillus section Nigri reveals drivers in fungal speciation.</title>
        <authorList>
            <consortium name="DOE Joint Genome Institute"/>
            <person name="Vesth T.C."/>
            <person name="Nybo J."/>
            <person name="Theobald S."/>
            <person name="Brandl J."/>
            <person name="Frisvad J.C."/>
            <person name="Nielsen K.F."/>
            <person name="Lyhne E.K."/>
            <person name="Kogle M.E."/>
            <person name="Kuo A."/>
            <person name="Riley R."/>
            <person name="Clum A."/>
            <person name="Nolan M."/>
            <person name="Lipzen A."/>
            <person name="Salamov A."/>
            <person name="Henrissat B."/>
            <person name="Wiebenga A."/>
            <person name="De vries R.P."/>
            <person name="Grigoriev I.V."/>
            <person name="Mortensen U.H."/>
            <person name="Andersen M.R."/>
            <person name="Baker S.E."/>
        </authorList>
    </citation>
    <scope>NUCLEOTIDE SEQUENCE [LARGE SCALE GENOMIC DNA]</scope>
    <source>
        <strain evidence="2 3">CBS 115571</strain>
    </source>
</reference>
<dbReference type="OMA" id="GRYQEEP"/>
<evidence type="ECO:0000256" key="1">
    <source>
        <dbReference type="SAM" id="MobiDB-lite"/>
    </source>
</evidence>
<protein>
    <submittedName>
        <fullName evidence="2">Uncharacterized protein</fullName>
    </submittedName>
</protein>
<feature type="compositionally biased region" description="Acidic residues" evidence="1">
    <location>
        <begin position="217"/>
        <end position="233"/>
    </location>
</feature>
<dbReference type="Proteomes" id="UP000249829">
    <property type="component" value="Unassembled WGS sequence"/>
</dbReference>
<feature type="compositionally biased region" description="Low complexity" evidence="1">
    <location>
        <begin position="301"/>
        <end position="318"/>
    </location>
</feature>
<proteinExistence type="predicted"/>
<gene>
    <name evidence="2" type="ORF">BO99DRAFT_471234</name>
</gene>
<organism evidence="2 3">
    <name type="scientific">Aspergillus violaceofuscus (strain CBS 115571)</name>
    <dbReference type="NCBI Taxonomy" id="1450538"/>
    <lineage>
        <taxon>Eukaryota</taxon>
        <taxon>Fungi</taxon>
        <taxon>Dikarya</taxon>
        <taxon>Ascomycota</taxon>
        <taxon>Pezizomycotina</taxon>
        <taxon>Eurotiomycetes</taxon>
        <taxon>Eurotiomycetidae</taxon>
        <taxon>Eurotiales</taxon>
        <taxon>Aspergillaceae</taxon>
        <taxon>Aspergillus</taxon>
    </lineage>
</organism>
<dbReference type="STRING" id="1450538.A0A2V5IFI0"/>
<feature type="compositionally biased region" description="Low complexity" evidence="1">
    <location>
        <begin position="112"/>
        <end position="133"/>
    </location>
</feature>
<feature type="region of interest" description="Disordered" evidence="1">
    <location>
        <begin position="1"/>
        <end position="40"/>
    </location>
</feature>
<dbReference type="AlphaFoldDB" id="A0A2V5IFI0"/>
<evidence type="ECO:0000313" key="3">
    <source>
        <dbReference type="Proteomes" id="UP000249829"/>
    </source>
</evidence>
<feature type="compositionally biased region" description="Basic residues" evidence="1">
    <location>
        <begin position="1"/>
        <end position="13"/>
    </location>
</feature>
<dbReference type="EMBL" id="KZ825109">
    <property type="protein sequence ID" value="PYI22737.1"/>
    <property type="molecule type" value="Genomic_DNA"/>
</dbReference>
<feature type="non-terminal residue" evidence="2">
    <location>
        <position position="318"/>
    </location>
</feature>
<name>A0A2V5IFI0_ASPV1</name>
<feature type="compositionally biased region" description="Polar residues" evidence="1">
    <location>
        <begin position="285"/>
        <end position="294"/>
    </location>
</feature>
<feature type="compositionally biased region" description="Low complexity" evidence="1">
    <location>
        <begin position="196"/>
        <end position="208"/>
    </location>
</feature>
<keyword evidence="3" id="KW-1185">Reference proteome</keyword>
<accession>A0A2V5IFI0</accession>
<evidence type="ECO:0000313" key="2">
    <source>
        <dbReference type="EMBL" id="PYI22737.1"/>
    </source>
</evidence>
<sequence>MGKKKNTNNKKKNNNNNKNRLPINDNPISNEQAPLVEPAPETVAEVIENGATTDPTLERHYQTFDRQTMQFHYYSVAATSSDDGLTPAKDQENNKPIEGQPADSAPQEEGSDSTSTDGSSSPDSGETSGTSTPPSEPAELAADAVDNTDAAPKEDSETPSPAPDAPATDADDSTPGGEDATPAEDAPKDVEPEPAAPDAADSSPAPAEETTEPPPSTEEDFPACDPSAEEDQVEAEKQAVEATTAEEETPAVGTEHLIDMNIDIVDFDATTDPCIDGPSTEEVPSDTNADSPSGDNAGVNDTSDATNDTAATEAEPEE</sequence>